<keyword evidence="6 13" id="KW-0547">Nucleotide-binding</keyword>
<evidence type="ECO:0000256" key="7">
    <source>
        <dbReference type="ARBA" id="ARBA00022777"/>
    </source>
</evidence>
<evidence type="ECO:0000256" key="14">
    <source>
        <dbReference type="SAM" id="Phobius"/>
    </source>
</evidence>
<keyword evidence="10" id="KW-0325">Glycoprotein</keyword>
<keyword evidence="19" id="KW-1185">Reference proteome</keyword>
<dbReference type="PROSITE" id="PS00108">
    <property type="entry name" value="PROTEIN_KINASE_ST"/>
    <property type="match status" value="1"/>
</dbReference>
<keyword evidence="14" id="KW-1133">Transmembrane helix</keyword>
<dbReference type="Pfam" id="PF01453">
    <property type="entry name" value="B_lectin"/>
    <property type="match status" value="1"/>
</dbReference>
<dbReference type="InterPro" id="IPR036426">
    <property type="entry name" value="Bulb-type_lectin_dom_sf"/>
</dbReference>
<evidence type="ECO:0000259" key="18">
    <source>
        <dbReference type="PROSITE" id="PS50948"/>
    </source>
</evidence>
<dbReference type="Gene3D" id="2.90.10.10">
    <property type="entry name" value="Bulb-type lectin domain"/>
    <property type="match status" value="1"/>
</dbReference>
<comment type="similarity">
    <text evidence="13">Belongs to the protein kinase superfamily. Ser/Thr protein kinase family.</text>
</comment>
<dbReference type="PROSITE" id="PS50011">
    <property type="entry name" value="PROTEIN_KINASE_DOM"/>
    <property type="match status" value="1"/>
</dbReference>
<proteinExistence type="inferred from homology"/>
<dbReference type="EC" id="2.7.11.1" evidence="13"/>
<evidence type="ECO:0000256" key="15">
    <source>
        <dbReference type="SAM" id="SignalP"/>
    </source>
</evidence>
<evidence type="ECO:0000256" key="1">
    <source>
        <dbReference type="ARBA" id="ARBA00004251"/>
    </source>
</evidence>
<dbReference type="SUPFAM" id="SSF51110">
    <property type="entry name" value="alpha-D-mannose-specific plant lectins"/>
    <property type="match status" value="1"/>
</dbReference>
<evidence type="ECO:0000256" key="6">
    <source>
        <dbReference type="ARBA" id="ARBA00022741"/>
    </source>
</evidence>
<dbReference type="AlphaFoldDB" id="A0A6J1KFY8"/>
<accession>A0A6J1KFY8</accession>
<keyword evidence="4 13" id="KW-0808">Transferase</keyword>
<dbReference type="Pfam" id="PF00954">
    <property type="entry name" value="S_locus_glycop"/>
    <property type="match status" value="1"/>
</dbReference>
<keyword evidence="7 13" id="KW-0418">Kinase</keyword>
<feature type="domain" description="Apple" evidence="18">
    <location>
        <begin position="334"/>
        <end position="417"/>
    </location>
</feature>
<keyword evidence="14" id="KW-0472">Membrane</keyword>
<evidence type="ECO:0000256" key="3">
    <source>
        <dbReference type="ARBA" id="ARBA00022527"/>
    </source>
</evidence>
<keyword evidence="2" id="KW-1003">Cell membrane</keyword>
<keyword evidence="5 15" id="KW-0732">Signal</keyword>
<dbReference type="GO" id="GO:0005524">
    <property type="term" value="F:ATP binding"/>
    <property type="evidence" value="ECO:0007669"/>
    <property type="project" value="UniProtKB-KW"/>
</dbReference>
<evidence type="ECO:0000256" key="13">
    <source>
        <dbReference type="PIRNR" id="PIRNR000641"/>
    </source>
</evidence>
<evidence type="ECO:0000256" key="5">
    <source>
        <dbReference type="ARBA" id="ARBA00022729"/>
    </source>
</evidence>
<reference evidence="20" key="1">
    <citation type="submission" date="2025-08" db="UniProtKB">
        <authorList>
            <consortium name="RefSeq"/>
        </authorList>
    </citation>
    <scope>IDENTIFICATION</scope>
    <source>
        <tissue evidence="20">Young leaves</tissue>
    </source>
</reference>
<feature type="domain" description="Bulb-type lectin" evidence="17">
    <location>
        <begin position="30"/>
        <end position="152"/>
    </location>
</feature>
<dbReference type="CDD" id="cd14066">
    <property type="entry name" value="STKc_IRAK"/>
    <property type="match status" value="1"/>
</dbReference>
<name>A0A6J1KFY8_CUCMA</name>
<dbReference type="CDD" id="cd01098">
    <property type="entry name" value="PAN_AP_plant"/>
    <property type="match status" value="1"/>
</dbReference>
<evidence type="ECO:0000256" key="8">
    <source>
        <dbReference type="ARBA" id="ARBA00022840"/>
    </source>
</evidence>
<dbReference type="Pfam" id="PF08276">
    <property type="entry name" value="PAN_2"/>
    <property type="match status" value="1"/>
</dbReference>
<dbReference type="RefSeq" id="XP_023001227.1">
    <property type="nucleotide sequence ID" value="XM_023145459.1"/>
</dbReference>
<evidence type="ECO:0000313" key="20">
    <source>
        <dbReference type="RefSeq" id="XP_023001227.1"/>
    </source>
</evidence>
<evidence type="ECO:0000259" key="16">
    <source>
        <dbReference type="PROSITE" id="PS50011"/>
    </source>
</evidence>
<sequence length="809" mass="90508">MATNFRRNHLSLLCLIPLFLSLFFGQSIAVDILKAGQSINDTQVIVSAGNKFELGFFTDPKPSNFKYLGIWYKEIPDVVVWVANRDNPIVNSSATLKLNGDGNLILVNQTGSAFWTSNNPIVSVQDPVAQLLDSGNLVLRDSNSGSEDYAWQSFDYPFDTLLSGMKLGWDSKSGLNRKLISRKNPSDLSSGELSYGVNIDGLPELVVRKGNKTIFRGGPWFGDGFARARSERANFIYNASFEITYSYDSPNSEPWRAVLDPGGFVIHSEWSGVDRAWKKLYTFEGSGCNDYELCGNFGLCNSVLLANCDCLDGFEQKSAQNFSDGCVRKDEKTCRAGEGFKKISDVKLPESTGNLVKIKVGIQNCEKECLNDCSCLAYGTLDLPNVGPTCVTWFDRLLDVRRVRDPGTGDGLFVRVAASELESSTGKRTVLVVVGTISAMIFFALISCFIIRSIRRRGRDNGVAITEDLVHDNELEMPIAMIEAATNNFSISNKIGEGGFGPVYKGTLPTGQEIAVKKLAESSHQGQQEFKNEVLFVSQLQHRNLVKLLGFCIHREETLLIYEYMPNKSLDYFLFDDQRRSVLNWTMKKDIIIGIARGLLYLHRDSRLRIIHRDLKAANILLDGEMKPKISDFGIARMFGEDQMETKTQRVVGTYGYMSPEYAIDGCFSFKSDVYSFGVLVLEIVSSKKNKGFFHSEHQLNLLGHAWKLWNEEKALELIDGEVGDQMQEHEALKYINIGLLCVQGRPKDRPIMSSVLSMLESDTMELIHPKQPGFYEDRFVLSDFDPLLDHKSTSTSNNVTITLLDDGR</sequence>
<dbReference type="FunFam" id="2.90.10.10:FF:000001">
    <property type="entry name" value="G-type lectin S-receptor-like serine/threonine-protein kinase"/>
    <property type="match status" value="1"/>
</dbReference>
<dbReference type="CDD" id="cd00028">
    <property type="entry name" value="B_lectin"/>
    <property type="match status" value="1"/>
</dbReference>
<dbReference type="InterPro" id="IPR008271">
    <property type="entry name" value="Ser/Thr_kinase_AS"/>
</dbReference>
<keyword evidence="3 13" id="KW-0723">Serine/threonine-protein kinase</keyword>
<comment type="catalytic activity">
    <reaction evidence="11 13">
        <text>L-threonyl-[protein] + ATP = O-phospho-L-threonyl-[protein] + ADP + H(+)</text>
        <dbReference type="Rhea" id="RHEA:46608"/>
        <dbReference type="Rhea" id="RHEA-COMP:11060"/>
        <dbReference type="Rhea" id="RHEA-COMP:11605"/>
        <dbReference type="ChEBI" id="CHEBI:15378"/>
        <dbReference type="ChEBI" id="CHEBI:30013"/>
        <dbReference type="ChEBI" id="CHEBI:30616"/>
        <dbReference type="ChEBI" id="CHEBI:61977"/>
        <dbReference type="ChEBI" id="CHEBI:456216"/>
        <dbReference type="EC" id="2.7.11.1"/>
    </reaction>
</comment>
<organism evidence="19 20">
    <name type="scientific">Cucurbita maxima</name>
    <name type="common">Pumpkin</name>
    <name type="synonym">Winter squash</name>
    <dbReference type="NCBI Taxonomy" id="3661"/>
    <lineage>
        <taxon>Eukaryota</taxon>
        <taxon>Viridiplantae</taxon>
        <taxon>Streptophyta</taxon>
        <taxon>Embryophyta</taxon>
        <taxon>Tracheophyta</taxon>
        <taxon>Spermatophyta</taxon>
        <taxon>Magnoliopsida</taxon>
        <taxon>eudicotyledons</taxon>
        <taxon>Gunneridae</taxon>
        <taxon>Pentapetalae</taxon>
        <taxon>rosids</taxon>
        <taxon>fabids</taxon>
        <taxon>Cucurbitales</taxon>
        <taxon>Cucurbitaceae</taxon>
        <taxon>Cucurbiteae</taxon>
        <taxon>Cucurbita</taxon>
    </lineage>
</organism>
<dbReference type="InterPro" id="IPR001245">
    <property type="entry name" value="Ser-Thr/Tyr_kinase_cat_dom"/>
</dbReference>
<dbReference type="Gene3D" id="1.10.510.10">
    <property type="entry name" value="Transferase(Phosphotransferase) domain 1"/>
    <property type="match status" value="1"/>
</dbReference>
<evidence type="ECO:0000256" key="11">
    <source>
        <dbReference type="ARBA" id="ARBA00047899"/>
    </source>
</evidence>
<dbReference type="InterPro" id="IPR000858">
    <property type="entry name" value="S_locus_glycoprot_dom"/>
</dbReference>
<evidence type="ECO:0000256" key="4">
    <source>
        <dbReference type="ARBA" id="ARBA00022679"/>
    </source>
</evidence>
<dbReference type="PANTHER" id="PTHR27002:SF566">
    <property type="entry name" value="RECEPTOR-LIKE SERINE_THREONINE-PROTEIN KINASE"/>
    <property type="match status" value="1"/>
</dbReference>
<feature type="chain" id="PRO_5026710146" description="Receptor-like serine/threonine-protein kinase" evidence="15">
    <location>
        <begin position="30"/>
        <end position="809"/>
    </location>
</feature>
<dbReference type="PROSITE" id="PS50948">
    <property type="entry name" value="PAN"/>
    <property type="match status" value="1"/>
</dbReference>
<evidence type="ECO:0000256" key="12">
    <source>
        <dbReference type="ARBA" id="ARBA00048679"/>
    </source>
</evidence>
<dbReference type="PANTHER" id="PTHR27002">
    <property type="entry name" value="RECEPTOR-LIKE SERINE/THREONINE-PROTEIN KINASE SD1-8"/>
    <property type="match status" value="1"/>
</dbReference>
<keyword evidence="9" id="KW-1015">Disulfide bond</keyword>
<feature type="domain" description="Protein kinase" evidence="16">
    <location>
        <begin position="489"/>
        <end position="768"/>
    </location>
</feature>
<dbReference type="FunFam" id="3.30.200.20:FF:000195">
    <property type="entry name" value="G-type lectin S-receptor-like serine/threonine-protein kinase"/>
    <property type="match status" value="1"/>
</dbReference>
<dbReference type="GO" id="GO:0048544">
    <property type="term" value="P:recognition of pollen"/>
    <property type="evidence" value="ECO:0007669"/>
    <property type="project" value="InterPro"/>
</dbReference>
<dbReference type="KEGG" id="cmax:111495419"/>
<keyword evidence="14" id="KW-0812">Transmembrane</keyword>
<dbReference type="PROSITE" id="PS50927">
    <property type="entry name" value="BULB_LECTIN"/>
    <property type="match status" value="1"/>
</dbReference>
<comment type="subcellular location">
    <subcellularLocation>
        <location evidence="1">Cell membrane</location>
        <topology evidence="1">Single-pass type I membrane protein</topology>
    </subcellularLocation>
</comment>
<dbReference type="InterPro" id="IPR011009">
    <property type="entry name" value="Kinase-like_dom_sf"/>
</dbReference>
<dbReference type="GO" id="GO:0004674">
    <property type="term" value="F:protein serine/threonine kinase activity"/>
    <property type="evidence" value="ECO:0007669"/>
    <property type="project" value="UniProtKB-KW"/>
</dbReference>
<dbReference type="FunFam" id="1.10.510.10:FF:000060">
    <property type="entry name" value="G-type lectin S-receptor-like serine/threonine-protein kinase"/>
    <property type="match status" value="1"/>
</dbReference>
<dbReference type="SUPFAM" id="SSF56112">
    <property type="entry name" value="Protein kinase-like (PK-like)"/>
    <property type="match status" value="1"/>
</dbReference>
<dbReference type="OrthoDB" id="1581184at2759"/>
<keyword evidence="8 13" id="KW-0067">ATP-binding</keyword>
<dbReference type="Pfam" id="PF07714">
    <property type="entry name" value="PK_Tyr_Ser-Thr"/>
    <property type="match status" value="1"/>
</dbReference>
<evidence type="ECO:0000256" key="2">
    <source>
        <dbReference type="ARBA" id="ARBA00022475"/>
    </source>
</evidence>
<gene>
    <name evidence="20" type="primary">LOC111495419</name>
</gene>
<feature type="signal peptide" evidence="15">
    <location>
        <begin position="1"/>
        <end position="29"/>
    </location>
</feature>
<dbReference type="SMART" id="SM00220">
    <property type="entry name" value="S_TKc"/>
    <property type="match status" value="1"/>
</dbReference>
<evidence type="ECO:0000256" key="9">
    <source>
        <dbReference type="ARBA" id="ARBA00023157"/>
    </source>
</evidence>
<dbReference type="Proteomes" id="UP000504608">
    <property type="component" value="Unplaced"/>
</dbReference>
<evidence type="ECO:0000313" key="19">
    <source>
        <dbReference type="Proteomes" id="UP000504608"/>
    </source>
</evidence>
<dbReference type="InterPro" id="IPR000719">
    <property type="entry name" value="Prot_kinase_dom"/>
</dbReference>
<dbReference type="Gene3D" id="3.30.200.20">
    <property type="entry name" value="Phosphorylase Kinase, domain 1"/>
    <property type="match status" value="1"/>
</dbReference>
<dbReference type="GeneID" id="111495419"/>
<dbReference type="GO" id="GO:0005886">
    <property type="term" value="C:plasma membrane"/>
    <property type="evidence" value="ECO:0007669"/>
    <property type="project" value="UniProtKB-SubCell"/>
</dbReference>
<evidence type="ECO:0000256" key="10">
    <source>
        <dbReference type="ARBA" id="ARBA00023180"/>
    </source>
</evidence>
<comment type="catalytic activity">
    <reaction evidence="12 13">
        <text>L-seryl-[protein] + ATP = O-phospho-L-seryl-[protein] + ADP + H(+)</text>
        <dbReference type="Rhea" id="RHEA:17989"/>
        <dbReference type="Rhea" id="RHEA-COMP:9863"/>
        <dbReference type="Rhea" id="RHEA-COMP:11604"/>
        <dbReference type="ChEBI" id="CHEBI:15378"/>
        <dbReference type="ChEBI" id="CHEBI:29999"/>
        <dbReference type="ChEBI" id="CHEBI:30616"/>
        <dbReference type="ChEBI" id="CHEBI:83421"/>
        <dbReference type="ChEBI" id="CHEBI:456216"/>
        <dbReference type="EC" id="2.7.11.1"/>
    </reaction>
</comment>
<dbReference type="InterPro" id="IPR003609">
    <property type="entry name" value="Pan_app"/>
</dbReference>
<dbReference type="SMART" id="SM00108">
    <property type="entry name" value="B_lectin"/>
    <property type="match status" value="1"/>
</dbReference>
<protein>
    <recommendedName>
        <fullName evidence="13">Receptor-like serine/threonine-protein kinase</fullName>
        <ecNumber evidence="13">2.7.11.1</ecNumber>
    </recommendedName>
</protein>
<dbReference type="PIRSF" id="PIRSF000641">
    <property type="entry name" value="SRK"/>
    <property type="match status" value="1"/>
</dbReference>
<dbReference type="InterPro" id="IPR024171">
    <property type="entry name" value="SRK-like_kinase"/>
</dbReference>
<evidence type="ECO:0000259" key="17">
    <source>
        <dbReference type="PROSITE" id="PS50927"/>
    </source>
</evidence>
<feature type="transmembrane region" description="Helical" evidence="14">
    <location>
        <begin position="430"/>
        <end position="451"/>
    </location>
</feature>
<dbReference type="InterPro" id="IPR001480">
    <property type="entry name" value="Bulb-type_lectin_dom"/>
</dbReference>